<dbReference type="PANTHER" id="PTHR13832">
    <property type="entry name" value="PROTEIN PHOSPHATASE 2C"/>
    <property type="match status" value="1"/>
</dbReference>
<dbReference type="Proteomes" id="UP001595846">
    <property type="component" value="Unassembled WGS sequence"/>
</dbReference>
<organism evidence="4 5">
    <name type="scientific">Halovivax cerinus</name>
    <dbReference type="NCBI Taxonomy" id="1487865"/>
    <lineage>
        <taxon>Archaea</taxon>
        <taxon>Methanobacteriati</taxon>
        <taxon>Methanobacteriota</taxon>
        <taxon>Stenosarchaea group</taxon>
        <taxon>Halobacteria</taxon>
        <taxon>Halobacteriales</taxon>
        <taxon>Natrialbaceae</taxon>
        <taxon>Halovivax</taxon>
    </lineage>
</organism>
<dbReference type="InterPro" id="IPR000253">
    <property type="entry name" value="FHA_dom"/>
</dbReference>
<name>A0ABD5NPE4_9EURY</name>
<gene>
    <name evidence="4" type="ORF">ACFOUR_10220</name>
</gene>
<dbReference type="InterPro" id="IPR015655">
    <property type="entry name" value="PP2C"/>
</dbReference>
<evidence type="ECO:0000256" key="1">
    <source>
        <dbReference type="SAM" id="MobiDB-lite"/>
    </source>
</evidence>
<evidence type="ECO:0000313" key="4">
    <source>
        <dbReference type="EMBL" id="MFC3958740.1"/>
    </source>
</evidence>
<sequence length="555" mass="59246">MEHASTVDIGRRKRNANGINEDSVATAVFENHHRGTGRSVGVFVLGDGVGGEASGDVASFLTTTIVRAHLSNAVLGDGTDHPDRFDIGAYDDTPPTVEESSALSEEGVRRAIQTGIDEAHSHVQEYARDVGERPATTVVAAVYADGQLHYGWAGDSRLYVVNREHGTIEQLTRDHAVTNDLMAQGEIEDEEHARVHEDATAITNAVGGSGHGKPTVDVQFGSAPVYREDVLLLTSDGLIDAYPNVAPLRAAYEAADDTEPVRADIRETLVTDDEIRDFVLQADDLGAAVEALVDFANERGGKDNLSIALATDPDAAATPADLSPRGQGESPELVDRETQIESPPDPDGEDASSTTGAGAGTTENLDTVTEAADSNTESERVPAENVVRLCEGDPPTVAVAVIGEDRVFEVGDGVTIGRVTDSADDRPDIGLDVGGDGIVEPLHTTIRYDEAADEWRVYDSSSSGTYVETDPGEWLLLLSEEGVELHRELGFDPGAATEESITDSTVLADGTAFTLQDPRDDETVTFQFFRNVSDAQDPDNRTEETGESTFERFLV</sequence>
<feature type="domain" description="FHA" evidence="2">
    <location>
        <begin position="414"/>
        <end position="468"/>
    </location>
</feature>
<dbReference type="RefSeq" id="WP_256531080.1">
    <property type="nucleotide sequence ID" value="NZ_CP101824.1"/>
</dbReference>
<dbReference type="Pfam" id="PF13672">
    <property type="entry name" value="PP2C_2"/>
    <property type="match status" value="1"/>
</dbReference>
<dbReference type="PROSITE" id="PS51746">
    <property type="entry name" value="PPM_2"/>
    <property type="match status" value="1"/>
</dbReference>
<evidence type="ECO:0000259" key="2">
    <source>
        <dbReference type="PROSITE" id="PS50006"/>
    </source>
</evidence>
<evidence type="ECO:0000259" key="3">
    <source>
        <dbReference type="PROSITE" id="PS51746"/>
    </source>
</evidence>
<keyword evidence="4" id="KW-0378">Hydrolase</keyword>
<keyword evidence="5" id="KW-1185">Reference proteome</keyword>
<dbReference type="InterPro" id="IPR036457">
    <property type="entry name" value="PPM-type-like_dom_sf"/>
</dbReference>
<feature type="region of interest" description="Disordered" evidence="1">
    <location>
        <begin position="315"/>
        <end position="382"/>
    </location>
</feature>
<accession>A0ABD5NPE4</accession>
<dbReference type="Gene3D" id="3.60.40.10">
    <property type="entry name" value="PPM-type phosphatase domain"/>
    <property type="match status" value="1"/>
</dbReference>
<dbReference type="InterPro" id="IPR001932">
    <property type="entry name" value="PPM-type_phosphatase-like_dom"/>
</dbReference>
<dbReference type="SMART" id="SM00331">
    <property type="entry name" value="PP2C_SIG"/>
    <property type="match status" value="1"/>
</dbReference>
<feature type="domain" description="PPM-type phosphatase" evidence="3">
    <location>
        <begin position="2"/>
        <end position="312"/>
    </location>
</feature>
<dbReference type="SUPFAM" id="SSF81606">
    <property type="entry name" value="PP2C-like"/>
    <property type="match status" value="1"/>
</dbReference>
<evidence type="ECO:0000313" key="5">
    <source>
        <dbReference type="Proteomes" id="UP001595846"/>
    </source>
</evidence>
<proteinExistence type="predicted"/>
<dbReference type="CDD" id="cd00143">
    <property type="entry name" value="PP2Cc"/>
    <property type="match status" value="1"/>
</dbReference>
<feature type="compositionally biased region" description="Polar residues" evidence="1">
    <location>
        <begin position="363"/>
        <end position="375"/>
    </location>
</feature>
<dbReference type="GeneID" id="73903796"/>
<dbReference type="AlphaFoldDB" id="A0ABD5NPE4"/>
<dbReference type="EC" id="3.1.3.16" evidence="4"/>
<dbReference type="PANTHER" id="PTHR13832:SF827">
    <property type="entry name" value="PROTEIN PHOSPHATASE 1L"/>
    <property type="match status" value="1"/>
</dbReference>
<reference evidence="4 5" key="1">
    <citation type="journal article" date="2019" name="Int. J. Syst. Evol. Microbiol.">
        <title>The Global Catalogue of Microorganisms (GCM) 10K type strain sequencing project: providing services to taxonomists for standard genome sequencing and annotation.</title>
        <authorList>
            <consortium name="The Broad Institute Genomics Platform"/>
            <consortium name="The Broad Institute Genome Sequencing Center for Infectious Disease"/>
            <person name="Wu L."/>
            <person name="Ma J."/>
        </authorList>
    </citation>
    <scope>NUCLEOTIDE SEQUENCE [LARGE SCALE GENOMIC DNA]</scope>
    <source>
        <strain evidence="4 5">IBRC-M 10256</strain>
    </source>
</reference>
<dbReference type="SMART" id="SM00332">
    <property type="entry name" value="PP2Cc"/>
    <property type="match status" value="1"/>
</dbReference>
<comment type="caution">
    <text evidence="4">The sequence shown here is derived from an EMBL/GenBank/DDBJ whole genome shotgun (WGS) entry which is preliminary data.</text>
</comment>
<dbReference type="GO" id="GO:0004722">
    <property type="term" value="F:protein serine/threonine phosphatase activity"/>
    <property type="evidence" value="ECO:0007669"/>
    <property type="project" value="UniProtKB-EC"/>
</dbReference>
<protein>
    <submittedName>
        <fullName evidence="4">PP2C family protein-serine/threonine phosphatase</fullName>
        <ecNumber evidence="4">3.1.3.16</ecNumber>
    </submittedName>
</protein>
<dbReference type="EMBL" id="JBHSAQ010000006">
    <property type="protein sequence ID" value="MFC3958740.1"/>
    <property type="molecule type" value="Genomic_DNA"/>
</dbReference>
<feature type="compositionally biased region" description="Low complexity" evidence="1">
    <location>
        <begin position="351"/>
        <end position="362"/>
    </location>
</feature>
<dbReference type="PROSITE" id="PS50006">
    <property type="entry name" value="FHA_DOMAIN"/>
    <property type="match status" value="1"/>
</dbReference>